<dbReference type="EMBL" id="UZAK01032468">
    <property type="protein sequence ID" value="VDP27743.1"/>
    <property type="molecule type" value="Genomic_DNA"/>
</dbReference>
<evidence type="ECO:0000256" key="1">
    <source>
        <dbReference type="SAM" id="MobiDB-lite"/>
    </source>
</evidence>
<dbReference type="AlphaFoldDB" id="A0A183JYI4"/>
<dbReference type="Proteomes" id="UP000279833">
    <property type="component" value="Unassembled WGS sequence"/>
</dbReference>
<reference evidence="4" key="1">
    <citation type="submission" date="2016-06" db="UniProtKB">
        <authorList>
            <consortium name="WormBaseParasite"/>
        </authorList>
    </citation>
    <scope>IDENTIFICATION</scope>
</reference>
<organism evidence="4">
    <name type="scientific">Schistosoma curassoni</name>
    <dbReference type="NCBI Taxonomy" id="6186"/>
    <lineage>
        <taxon>Eukaryota</taxon>
        <taxon>Metazoa</taxon>
        <taxon>Spiralia</taxon>
        <taxon>Lophotrochozoa</taxon>
        <taxon>Platyhelminthes</taxon>
        <taxon>Trematoda</taxon>
        <taxon>Digenea</taxon>
        <taxon>Strigeidida</taxon>
        <taxon>Schistosomatoidea</taxon>
        <taxon>Schistosomatidae</taxon>
        <taxon>Schistosoma</taxon>
    </lineage>
</organism>
<keyword evidence="3" id="KW-1185">Reference proteome</keyword>
<sequence length="141" mass="15986">MGGILEELFNRPAPLNPPKIEAASTDRPIDVTPPTTGEIRTAIRQIKCGNAAEPDSIPAEALKSDIEEEEQLPPTDWKKRYFAKIPKKRDLSKCENYTDITLLSVPGNVEADERFSRRPNFEATFREDIVHRPDRNTTEHC</sequence>
<feature type="region of interest" description="Disordered" evidence="1">
    <location>
        <begin position="8"/>
        <end position="34"/>
    </location>
</feature>
<proteinExistence type="predicted"/>
<reference evidence="2 3" key="2">
    <citation type="submission" date="2018-11" db="EMBL/GenBank/DDBJ databases">
        <authorList>
            <consortium name="Pathogen Informatics"/>
        </authorList>
    </citation>
    <scope>NUCLEOTIDE SEQUENCE [LARGE SCALE GENOMIC DNA]</scope>
    <source>
        <strain evidence="2">Dakar</strain>
        <strain evidence="3">Dakar, Senegal</strain>
    </source>
</reference>
<evidence type="ECO:0000313" key="2">
    <source>
        <dbReference type="EMBL" id="VDP27743.1"/>
    </source>
</evidence>
<dbReference type="WBParaSite" id="SCUD_0000779001-mRNA-1">
    <property type="protein sequence ID" value="SCUD_0000779001-mRNA-1"/>
    <property type="gene ID" value="SCUD_0000779001"/>
</dbReference>
<accession>A0A183JYI4</accession>
<name>A0A183JYI4_9TREM</name>
<evidence type="ECO:0000313" key="4">
    <source>
        <dbReference type="WBParaSite" id="SCUD_0000779001-mRNA-1"/>
    </source>
</evidence>
<protein>
    <submittedName>
        <fullName evidence="4">INCENP_ARK-bind domain-containing protein</fullName>
    </submittedName>
</protein>
<evidence type="ECO:0000313" key="3">
    <source>
        <dbReference type="Proteomes" id="UP000279833"/>
    </source>
</evidence>
<gene>
    <name evidence="2" type="ORF">SCUD_LOCUS7790</name>
</gene>